<evidence type="ECO:0000256" key="8">
    <source>
        <dbReference type="SAM" id="Phobius"/>
    </source>
</evidence>
<gene>
    <name evidence="11" type="ordered locus">MEALZ_3974</name>
</gene>
<keyword evidence="6" id="KW-0813">Transport</keyword>
<dbReference type="PANTHER" id="PTHR30625">
    <property type="entry name" value="PROTEIN TOLQ"/>
    <property type="match status" value="1"/>
</dbReference>
<feature type="signal peptide" evidence="9">
    <location>
        <begin position="1"/>
        <end position="19"/>
    </location>
</feature>
<dbReference type="GO" id="GO:0017038">
    <property type="term" value="P:protein import"/>
    <property type="evidence" value="ECO:0007669"/>
    <property type="project" value="TreeGrafter"/>
</dbReference>
<dbReference type="Pfam" id="PF11932">
    <property type="entry name" value="DUF3450"/>
    <property type="match status" value="1"/>
</dbReference>
<keyword evidence="7" id="KW-0175">Coiled coil</keyword>
<dbReference type="RefSeq" id="WP_014150379.1">
    <property type="nucleotide sequence ID" value="NC_016112.1"/>
</dbReference>
<dbReference type="InterPro" id="IPR002898">
    <property type="entry name" value="MotA_ExbB_proton_chnl"/>
</dbReference>
<dbReference type="GO" id="GO:0005886">
    <property type="term" value="C:plasma membrane"/>
    <property type="evidence" value="ECO:0007669"/>
    <property type="project" value="UniProtKB-SubCell"/>
</dbReference>
<evidence type="ECO:0000256" key="2">
    <source>
        <dbReference type="ARBA" id="ARBA00022475"/>
    </source>
</evidence>
<dbReference type="PIRSF" id="PIRSF037714">
    <property type="entry name" value="TolR"/>
    <property type="match status" value="1"/>
</dbReference>
<keyword evidence="4 8" id="KW-1133">Transmembrane helix</keyword>
<feature type="coiled-coil region" evidence="7">
    <location>
        <begin position="53"/>
        <end position="98"/>
    </location>
</feature>
<evidence type="ECO:0000313" key="12">
    <source>
        <dbReference type="Proteomes" id="UP000008315"/>
    </source>
</evidence>
<evidence type="ECO:0000259" key="10">
    <source>
        <dbReference type="Pfam" id="PF01618"/>
    </source>
</evidence>
<evidence type="ECO:0000256" key="6">
    <source>
        <dbReference type="RuleBase" id="RU004057"/>
    </source>
</evidence>
<evidence type="ECO:0000256" key="5">
    <source>
        <dbReference type="ARBA" id="ARBA00023136"/>
    </source>
</evidence>
<dbReference type="KEGG" id="mah:MEALZ_3974"/>
<accession>G4T0M8</accession>
<proteinExistence type="inferred from homology"/>
<dbReference type="InterPro" id="IPR016866">
    <property type="entry name" value="UCP028069"/>
</dbReference>
<keyword evidence="12" id="KW-1185">Reference proteome</keyword>
<feature type="chain" id="PRO_5003468269" evidence="9">
    <location>
        <begin position="20"/>
        <end position="442"/>
    </location>
</feature>
<feature type="transmembrane region" description="Helical" evidence="8">
    <location>
        <begin position="396"/>
        <end position="419"/>
    </location>
</feature>
<keyword evidence="5 8" id="KW-0472">Membrane</keyword>
<evidence type="ECO:0000256" key="7">
    <source>
        <dbReference type="SAM" id="Coils"/>
    </source>
</evidence>
<dbReference type="STRING" id="1091494.MEALZ_3974"/>
<dbReference type="HOGENOM" id="CLU_047225_1_0_6"/>
<evidence type="ECO:0000256" key="3">
    <source>
        <dbReference type="ARBA" id="ARBA00022692"/>
    </source>
</evidence>
<dbReference type="InterPro" id="IPR017270">
    <property type="entry name" value="MotA/TolQ/ExbB-rel"/>
</dbReference>
<feature type="transmembrane region" description="Helical" evidence="8">
    <location>
        <begin position="268"/>
        <end position="288"/>
    </location>
</feature>
<reference evidence="12" key="1">
    <citation type="journal article" date="2012" name="J. Bacteriol.">
        <title>Genome sequence of the haloalkaliphilic methanotrophic bacterium Methylomicrobium alcaliphilum 20Z.</title>
        <authorList>
            <person name="Vuilleumier S."/>
            <person name="Khmelenina V.N."/>
            <person name="Bringel F."/>
            <person name="Reshetnikov A.S."/>
            <person name="Lajus A."/>
            <person name="Mangenot S."/>
            <person name="Rouy Z."/>
            <person name="Op den Camp H.J."/>
            <person name="Jetten M.S."/>
            <person name="Dispirito A.A."/>
            <person name="Dunfield P."/>
            <person name="Klotz M.G."/>
            <person name="Semrau J.D."/>
            <person name="Stein L.Y."/>
            <person name="Barbe V."/>
            <person name="Medigue C."/>
            <person name="Trotsenko Y.A."/>
            <person name="Kalyuzhnaya M.G."/>
        </authorList>
    </citation>
    <scope>NUCLEOTIDE SEQUENCE [LARGE SCALE GENOMIC DNA]</scope>
    <source>
        <strain evidence="12">DSM 19304 / NCIMB 14124 / VKM B-2133 / 20Z</strain>
    </source>
</reference>
<evidence type="ECO:0000256" key="1">
    <source>
        <dbReference type="ARBA" id="ARBA00004651"/>
    </source>
</evidence>
<feature type="domain" description="MotA/TolQ/ExbB proton channel" evidence="10">
    <location>
        <begin position="310"/>
        <end position="429"/>
    </location>
</feature>
<keyword evidence="2" id="KW-1003">Cell membrane</keyword>
<evidence type="ECO:0000256" key="4">
    <source>
        <dbReference type="ARBA" id="ARBA00022989"/>
    </source>
</evidence>
<keyword evidence="9" id="KW-0732">Signal</keyword>
<dbReference type="PATRIC" id="fig|271065.3.peg.4109"/>
<comment type="similarity">
    <text evidence="6">Belongs to the exbB/tolQ family.</text>
</comment>
<evidence type="ECO:0000313" key="11">
    <source>
        <dbReference type="EMBL" id="CCE25630.1"/>
    </source>
</evidence>
<dbReference type="Proteomes" id="UP000008315">
    <property type="component" value="Chromosome"/>
</dbReference>
<feature type="transmembrane region" description="Helical" evidence="8">
    <location>
        <begin position="354"/>
        <end position="376"/>
    </location>
</feature>
<dbReference type="Pfam" id="PF01618">
    <property type="entry name" value="MotA_ExbB"/>
    <property type="match status" value="1"/>
</dbReference>
<organism evidence="11 12">
    <name type="scientific">Methylotuvimicrobium alcaliphilum (strain DSM 19304 / NCIMB 14124 / VKM B-2133 / 20Z)</name>
    <name type="common">Methylomicrobium alcaliphilum</name>
    <dbReference type="NCBI Taxonomy" id="1091494"/>
    <lineage>
        <taxon>Bacteria</taxon>
        <taxon>Pseudomonadati</taxon>
        <taxon>Pseudomonadota</taxon>
        <taxon>Gammaproteobacteria</taxon>
        <taxon>Methylococcales</taxon>
        <taxon>Methylococcaceae</taxon>
        <taxon>Methylotuvimicrobium</taxon>
    </lineage>
</organism>
<keyword evidence="3 8" id="KW-0812">Transmembrane</keyword>
<sequence length="442" mass="47736">MRVITLLLAGLLVSGNAIADRLTLDQLLKEIQKSHGIEGKINREREARFVADHAKQQELLQSAKNELAAQERLSKQLKDQMEANEQELDRLQTELDNRSGILRELTGVAKQAAGDLKADLENSIVSAQFPERSGKLAAMTQSKALPTLEELESLWFYLLQEMTESGKVVKFGSDILTASGEPRQAEVVRIGTFNAIADGQYLRYLSETGKLAELARQPGGAYNSLAEKFAGTSSGTADLGVDPTRGVILSMLIQAPDSIERIQQGGGIGYIILLLGGFGLAYGLYRLLMLTQTHKRVSEQIASTEVSEANPLGRIIAAVEQNQTQNTETLELILDEAITREVPVLEKGLSMIKLLAAVAPLLGLLGTVTGMIATFQSISLFGTGDPKLMASGISQALVTTMLGLCAAVPLLFLHSLLAYRSRALIQILDEQSAGIISRRAGK</sequence>
<protein>
    <submittedName>
        <fullName evidence="11">Biopolymer transport protein, MotA/TolQ/ExbB proton channel-related</fullName>
    </submittedName>
</protein>
<keyword evidence="6" id="KW-0653">Protein transport</keyword>
<comment type="subcellular location">
    <subcellularLocation>
        <location evidence="1">Cell membrane</location>
        <topology evidence="1">Multi-pass membrane protein</topology>
    </subcellularLocation>
    <subcellularLocation>
        <location evidence="6">Membrane</location>
        <topology evidence="6">Multi-pass membrane protein</topology>
    </subcellularLocation>
</comment>
<name>G4T0M8_META2</name>
<dbReference type="PANTHER" id="PTHR30625:SF11">
    <property type="entry name" value="MOTA_TOLQ_EXBB PROTON CHANNEL DOMAIN-CONTAINING PROTEIN"/>
    <property type="match status" value="1"/>
</dbReference>
<dbReference type="InterPro" id="IPR050790">
    <property type="entry name" value="ExbB/TolQ_transport"/>
</dbReference>
<dbReference type="EMBL" id="FO082060">
    <property type="protein sequence ID" value="CCE25630.1"/>
    <property type="molecule type" value="Genomic_DNA"/>
</dbReference>
<evidence type="ECO:0000256" key="9">
    <source>
        <dbReference type="SAM" id="SignalP"/>
    </source>
</evidence>
<dbReference type="AlphaFoldDB" id="G4T0M8"/>